<dbReference type="AlphaFoldDB" id="Q5NAN9"/>
<gene>
    <name evidence="1" type="ORF">P0443E05.37</name>
</gene>
<organism evidence="1">
    <name type="scientific">Oryza sativa subsp. japonica</name>
    <name type="common">Rice</name>
    <dbReference type="NCBI Taxonomy" id="39947"/>
    <lineage>
        <taxon>Eukaryota</taxon>
        <taxon>Viridiplantae</taxon>
        <taxon>Streptophyta</taxon>
        <taxon>Embryophyta</taxon>
        <taxon>Tracheophyta</taxon>
        <taxon>Spermatophyta</taxon>
        <taxon>Magnoliopsida</taxon>
        <taxon>Liliopsida</taxon>
        <taxon>Poales</taxon>
        <taxon>Poaceae</taxon>
        <taxon>BOP clade</taxon>
        <taxon>Oryzoideae</taxon>
        <taxon>Oryzeae</taxon>
        <taxon>Oryzinae</taxon>
        <taxon>Oryza</taxon>
        <taxon>Oryza sativa</taxon>
    </lineage>
</organism>
<proteinExistence type="predicted"/>
<name>Q5NAN9_ORYSJ</name>
<dbReference type="EMBL" id="AP001800">
    <property type="protein sequence ID" value="BAD81310.1"/>
    <property type="molecule type" value="Genomic_DNA"/>
</dbReference>
<reference evidence="1" key="1">
    <citation type="journal article" date="2002" name="Nature">
        <title>The genome sequence and structure of rice chromosome 1.</title>
        <authorList>
            <person name="Sasaki T."/>
            <person name="Matsumoto T."/>
            <person name="Yamamoto K."/>
            <person name="Sakata K."/>
            <person name="Baba T."/>
            <person name="Katayose Y."/>
            <person name="Wu J."/>
            <person name="Niimura Y."/>
            <person name="Cheng Z."/>
            <person name="Nagamura Y."/>
            <person name="Antonio B.A."/>
            <person name="Kanamori H."/>
            <person name="Hosokawa S."/>
            <person name="Masukawa M."/>
            <person name="Arikawa K."/>
            <person name="Chiden Y."/>
            <person name="Hayashi M."/>
            <person name="Okamoto M."/>
            <person name="Ando T."/>
            <person name="Aoki H."/>
            <person name="Arita K."/>
            <person name="Hamada M."/>
            <person name="Harada C."/>
            <person name="Hijishita S."/>
            <person name="Honda M."/>
            <person name="Ichikawa Y."/>
            <person name="Idonuma A."/>
            <person name="Iijima M."/>
            <person name="Ikeda M."/>
            <person name="Ikeno M."/>
            <person name="Itoh S."/>
            <person name="Itoh T."/>
            <person name="Itoh Y."/>
            <person name="Itoh Y."/>
            <person name="Iwabuchi A."/>
            <person name="Kamiya K."/>
            <person name="Karasawa W."/>
            <person name="Katagiri S."/>
            <person name="Kikuta A."/>
            <person name="Kobayashi N."/>
            <person name="Kono I."/>
            <person name="Machita K."/>
            <person name="Maehara T."/>
            <person name="Mizuno H."/>
            <person name="Mizubayashi T."/>
            <person name="Mukai Y."/>
            <person name="Nagasaki H."/>
            <person name="Nakashima M."/>
            <person name="Nakama Y."/>
            <person name="Nakamichi Y."/>
            <person name="Nakamura M."/>
            <person name="Namiki N."/>
            <person name="Negishi M."/>
            <person name="Ohta I."/>
            <person name="Ono N."/>
            <person name="Saji S."/>
            <person name="Sakai K."/>
            <person name="Shibata M."/>
            <person name="Shimokawa T."/>
            <person name="Shomura A."/>
            <person name="Song J."/>
            <person name="Takazaki Y."/>
            <person name="Terasawa K."/>
            <person name="Tsuji K."/>
            <person name="Waki K."/>
            <person name="Yamagata H."/>
            <person name="Yamane H."/>
            <person name="Yoshiki S."/>
            <person name="Yoshihara R."/>
            <person name="Yukawa K."/>
            <person name="Zhong H."/>
            <person name="Iwama H."/>
            <person name="Endo T."/>
            <person name="Ito H."/>
            <person name="Hahn J.H."/>
            <person name="Kim H.I."/>
            <person name="Eun M.Y."/>
            <person name="Yano M."/>
            <person name="Jiang J."/>
            <person name="Gojobori T."/>
        </authorList>
    </citation>
    <scope>NUCLEOTIDE SEQUENCE</scope>
</reference>
<sequence length="98" mass="10741">MDGETRAGAAWVSDASRPAGRRGPAHCGRGTVDGEQPRVEEAAAADDTVRTRATACRDVRRQAPATLRNQRRMKTSAGRISKRLKSTWAIYWLNCGLM</sequence>
<dbReference type="Proteomes" id="UP000817658">
    <property type="component" value="Chromosome 1"/>
</dbReference>
<accession>Q5NAN9</accession>
<evidence type="ECO:0000313" key="1">
    <source>
        <dbReference type="EMBL" id="BAD81310.1"/>
    </source>
</evidence>
<protein>
    <submittedName>
        <fullName evidence="1">Uncharacterized protein</fullName>
    </submittedName>
</protein>